<comment type="subcellular location">
    <subcellularLocation>
        <location evidence="1">Membrane</location>
        <topology evidence="1">Multi-pass membrane protein</topology>
    </subcellularLocation>
</comment>
<dbReference type="GO" id="GO:0005886">
    <property type="term" value="C:plasma membrane"/>
    <property type="evidence" value="ECO:0007669"/>
    <property type="project" value="TreeGrafter"/>
</dbReference>
<evidence type="ECO:0000313" key="6">
    <source>
        <dbReference type="WBParaSite" id="L893_g32836.t1"/>
    </source>
</evidence>
<dbReference type="InterPro" id="IPR032630">
    <property type="entry name" value="P_typ_ATPase_c"/>
</dbReference>
<dbReference type="WBParaSite" id="L893_g32836.t1">
    <property type="protein sequence ID" value="L893_g32836.t1"/>
    <property type="gene ID" value="L893_g32836"/>
</dbReference>
<dbReference type="PANTHER" id="PTHR24092:SF218">
    <property type="entry name" value="PHOSPHOLIPID-TRANSPORTING ATPASE"/>
    <property type="match status" value="1"/>
</dbReference>
<evidence type="ECO:0000313" key="5">
    <source>
        <dbReference type="Proteomes" id="UP000095287"/>
    </source>
</evidence>
<dbReference type="GO" id="GO:0045332">
    <property type="term" value="P:phospholipid translocation"/>
    <property type="evidence" value="ECO:0007669"/>
    <property type="project" value="TreeGrafter"/>
</dbReference>
<protein>
    <submittedName>
        <fullName evidence="6">PhoLip_ATPase_C domain-containing protein</fullName>
    </submittedName>
</protein>
<evidence type="ECO:0000256" key="2">
    <source>
        <dbReference type="ARBA" id="ARBA00022723"/>
    </source>
</evidence>
<dbReference type="SUPFAM" id="SSF56784">
    <property type="entry name" value="HAD-like"/>
    <property type="match status" value="1"/>
</dbReference>
<dbReference type="NCBIfam" id="TIGR01494">
    <property type="entry name" value="ATPase_P-type"/>
    <property type="match status" value="1"/>
</dbReference>
<dbReference type="GO" id="GO:0016887">
    <property type="term" value="F:ATP hydrolysis activity"/>
    <property type="evidence" value="ECO:0007669"/>
    <property type="project" value="InterPro"/>
</dbReference>
<dbReference type="Pfam" id="PF16212">
    <property type="entry name" value="PhoLip_ATPase_C"/>
    <property type="match status" value="1"/>
</dbReference>
<feature type="domain" description="P-type ATPase C-terminal" evidence="4">
    <location>
        <begin position="183"/>
        <end position="224"/>
    </location>
</feature>
<evidence type="ECO:0000259" key="4">
    <source>
        <dbReference type="Pfam" id="PF16212"/>
    </source>
</evidence>
<sequence>MELLGVTAIEDRLQDGVPECIRDLRRGGLKVWVLTGDKTETAINIAHASNLFSTDTELIHLHARNERDTAEMLDCMIENIDNKIQADNRAVDEIDFGLVVNGDSLTSCLKPEHLDKFLKLIKICRSVLCCRSTPLQKAALVKLVKKRLGGKVLAIGDGANDVSMIQSADVGIGISGHEGMQAVMASDYALARFRFLTRLLFVHGHWSYSRLALVILYFFYKNAVSPQKGMKKDFLAPSLSGFTSNKPSFTTL</sequence>
<keyword evidence="2" id="KW-0479">Metal-binding</keyword>
<dbReference type="PANTHER" id="PTHR24092">
    <property type="entry name" value="PROBABLE PHOSPHOLIPID-TRANSPORTING ATPASE"/>
    <property type="match status" value="1"/>
</dbReference>
<dbReference type="Gene3D" id="3.40.50.1000">
    <property type="entry name" value="HAD superfamily/HAD-like"/>
    <property type="match status" value="1"/>
</dbReference>
<dbReference type="GO" id="GO:0005524">
    <property type="term" value="F:ATP binding"/>
    <property type="evidence" value="ECO:0007669"/>
    <property type="project" value="InterPro"/>
</dbReference>
<organism evidence="5 6">
    <name type="scientific">Steinernema glaseri</name>
    <dbReference type="NCBI Taxonomy" id="37863"/>
    <lineage>
        <taxon>Eukaryota</taxon>
        <taxon>Metazoa</taxon>
        <taxon>Ecdysozoa</taxon>
        <taxon>Nematoda</taxon>
        <taxon>Chromadorea</taxon>
        <taxon>Rhabditida</taxon>
        <taxon>Tylenchina</taxon>
        <taxon>Panagrolaimomorpha</taxon>
        <taxon>Strongyloidoidea</taxon>
        <taxon>Steinernematidae</taxon>
        <taxon>Steinernema</taxon>
    </lineage>
</organism>
<dbReference type="InterPro" id="IPR023214">
    <property type="entry name" value="HAD_sf"/>
</dbReference>
<dbReference type="Pfam" id="PF08282">
    <property type="entry name" value="Hydrolase_3"/>
    <property type="match status" value="1"/>
</dbReference>
<dbReference type="FunFam" id="3.40.50.1000:FF:000130">
    <property type="entry name" value="Phospholipid-transporting ATPase"/>
    <property type="match status" value="1"/>
</dbReference>
<evidence type="ECO:0000256" key="1">
    <source>
        <dbReference type="ARBA" id="ARBA00004141"/>
    </source>
</evidence>
<dbReference type="AlphaFoldDB" id="A0A1I8A4R1"/>
<dbReference type="InterPro" id="IPR036412">
    <property type="entry name" value="HAD-like_sf"/>
</dbReference>
<name>A0A1I8A4R1_9BILA</name>
<dbReference type="InterPro" id="IPR001757">
    <property type="entry name" value="P_typ_ATPase"/>
</dbReference>
<proteinExistence type="predicted"/>
<keyword evidence="5" id="KW-1185">Reference proteome</keyword>
<keyword evidence="3" id="KW-0460">Magnesium</keyword>
<dbReference type="GO" id="GO:0140326">
    <property type="term" value="F:ATPase-coupled intramembrane lipid transporter activity"/>
    <property type="evidence" value="ECO:0007669"/>
    <property type="project" value="TreeGrafter"/>
</dbReference>
<evidence type="ECO:0000256" key="3">
    <source>
        <dbReference type="ARBA" id="ARBA00022842"/>
    </source>
</evidence>
<dbReference type="GO" id="GO:0046872">
    <property type="term" value="F:metal ion binding"/>
    <property type="evidence" value="ECO:0007669"/>
    <property type="project" value="UniProtKB-KW"/>
</dbReference>
<accession>A0A1I8A4R1</accession>
<reference evidence="6" key="1">
    <citation type="submission" date="2016-11" db="UniProtKB">
        <authorList>
            <consortium name="WormBaseParasite"/>
        </authorList>
    </citation>
    <scope>IDENTIFICATION</scope>
</reference>
<dbReference type="Proteomes" id="UP000095287">
    <property type="component" value="Unplaced"/>
</dbReference>